<protein>
    <submittedName>
        <fullName evidence="1">Uncharacterized protein</fullName>
    </submittedName>
</protein>
<organism evidence="1">
    <name type="scientific">bioreactor metagenome</name>
    <dbReference type="NCBI Taxonomy" id="1076179"/>
    <lineage>
        <taxon>unclassified sequences</taxon>
        <taxon>metagenomes</taxon>
        <taxon>ecological metagenomes</taxon>
    </lineage>
</organism>
<dbReference type="EMBL" id="VSSQ01143236">
    <property type="protein sequence ID" value="MPN63589.1"/>
    <property type="molecule type" value="Genomic_DNA"/>
</dbReference>
<proteinExistence type="predicted"/>
<reference evidence="1" key="1">
    <citation type="submission" date="2019-08" db="EMBL/GenBank/DDBJ databases">
        <authorList>
            <person name="Kucharzyk K."/>
            <person name="Murdoch R.W."/>
            <person name="Higgins S."/>
            <person name="Loffler F."/>
        </authorList>
    </citation>
    <scope>NUCLEOTIDE SEQUENCE</scope>
</reference>
<gene>
    <name evidence="1" type="ORF">SDC9_211353</name>
</gene>
<dbReference type="AlphaFoldDB" id="A0A645JLJ2"/>
<evidence type="ECO:0000313" key="1">
    <source>
        <dbReference type="EMBL" id="MPN63589.1"/>
    </source>
</evidence>
<sequence>MISGFEGFVNFLISGINKIIDGFNEISFSVPDWVPGIGGKTWGFNLNNIQSEKLGRVPMLATGAVIPPNQEFLAILGDQKGGRNLEAPEGLIRQIMREELAGLGATDGGSGTTVILELDKREIGRTFLPIMKKEESRVGVSLRVGGVL</sequence>
<accession>A0A645JLJ2</accession>
<comment type="caution">
    <text evidence="1">The sequence shown here is derived from an EMBL/GenBank/DDBJ whole genome shotgun (WGS) entry which is preliminary data.</text>
</comment>
<name>A0A645JLJ2_9ZZZZ</name>